<evidence type="ECO:0000313" key="12">
    <source>
        <dbReference type="Proteomes" id="UP000694404"/>
    </source>
</evidence>
<accession>A0A8C0IRU6</accession>
<feature type="chain" id="PRO_5034098822" description="Ig-like domain-containing protein" evidence="9">
    <location>
        <begin position="24"/>
        <end position="203"/>
    </location>
</feature>
<evidence type="ECO:0000256" key="5">
    <source>
        <dbReference type="ARBA" id="ARBA00023157"/>
    </source>
</evidence>
<comment type="subcellular location">
    <subcellularLocation>
        <location evidence="1">Cell membrane</location>
    </subcellularLocation>
</comment>
<name>A0A8C0IRU6_CHEAB</name>
<keyword evidence="2" id="KW-1003">Cell membrane</keyword>
<dbReference type="InterPro" id="IPR007110">
    <property type="entry name" value="Ig-like_dom"/>
</dbReference>
<dbReference type="InterPro" id="IPR051896">
    <property type="entry name" value="TCR_alpha_variable"/>
</dbReference>
<dbReference type="GeneTree" id="ENSGT00940000163224"/>
<keyword evidence="6" id="KW-0325">Glycoprotein</keyword>
<reference evidence="11" key="2">
    <citation type="submission" date="2025-09" db="UniProtKB">
        <authorList>
            <consortium name="Ensembl"/>
        </authorList>
    </citation>
    <scope>IDENTIFICATION</scope>
</reference>
<dbReference type="InterPro" id="IPR003599">
    <property type="entry name" value="Ig_sub"/>
</dbReference>
<evidence type="ECO:0000256" key="8">
    <source>
        <dbReference type="ARBA" id="ARBA00043266"/>
    </source>
</evidence>
<organism evidence="11 12">
    <name type="scientific">Chelonoidis abingdonii</name>
    <name type="common">Abingdon island giant tortoise</name>
    <name type="synonym">Testudo abingdonii</name>
    <dbReference type="NCBI Taxonomy" id="106734"/>
    <lineage>
        <taxon>Eukaryota</taxon>
        <taxon>Metazoa</taxon>
        <taxon>Chordata</taxon>
        <taxon>Craniata</taxon>
        <taxon>Vertebrata</taxon>
        <taxon>Euteleostomi</taxon>
        <taxon>Archelosauria</taxon>
        <taxon>Testudinata</taxon>
        <taxon>Testudines</taxon>
        <taxon>Cryptodira</taxon>
        <taxon>Durocryptodira</taxon>
        <taxon>Testudinoidea</taxon>
        <taxon>Testudinidae</taxon>
        <taxon>Chelonoidis</taxon>
    </lineage>
</organism>
<evidence type="ECO:0000256" key="9">
    <source>
        <dbReference type="SAM" id="SignalP"/>
    </source>
</evidence>
<dbReference type="InterPro" id="IPR036179">
    <property type="entry name" value="Ig-like_dom_sf"/>
</dbReference>
<dbReference type="SMART" id="SM00409">
    <property type="entry name" value="IG"/>
    <property type="match status" value="1"/>
</dbReference>
<reference evidence="11" key="1">
    <citation type="submission" date="2025-08" db="UniProtKB">
        <authorList>
            <consortium name="Ensembl"/>
        </authorList>
    </citation>
    <scope>IDENTIFICATION</scope>
</reference>
<dbReference type="Pfam" id="PF07686">
    <property type="entry name" value="V-set"/>
    <property type="match status" value="1"/>
</dbReference>
<dbReference type="PROSITE" id="PS50835">
    <property type="entry name" value="IG_LIKE"/>
    <property type="match status" value="1"/>
</dbReference>
<sequence length="203" mass="22859">MRGSARKRCPGALLMILVIRVSCQVNVMQSPSSLNGSEGQDSSLTCSYSGTTRNVQWYRQAPGESPTFLGILYRDERATWGLNLRAELRTREKHSYLNITEAQLQDTATYLCAVEAQLVLSKVPKKVRSPFSERSPITTDSCPLDDFVSCLKKASSTSSSWLGVCIDSYHDITLVFYCFYPFSETFNKSLLFPSQPQPKFKHF</sequence>
<keyword evidence="3 9" id="KW-0732">Signal</keyword>
<dbReference type="PANTHER" id="PTHR19339">
    <property type="entry name" value="T CELL RECEPTOR ALPHA VARIABLE 39"/>
    <property type="match status" value="1"/>
</dbReference>
<keyword evidence="4" id="KW-0472">Membrane</keyword>
<dbReference type="InterPro" id="IPR013783">
    <property type="entry name" value="Ig-like_fold"/>
</dbReference>
<dbReference type="GO" id="GO:0042101">
    <property type="term" value="C:T cell receptor complex"/>
    <property type="evidence" value="ECO:0007669"/>
    <property type="project" value="UniProtKB-KW"/>
</dbReference>
<evidence type="ECO:0000256" key="1">
    <source>
        <dbReference type="ARBA" id="ARBA00004236"/>
    </source>
</evidence>
<keyword evidence="12" id="KW-1185">Reference proteome</keyword>
<evidence type="ECO:0000313" key="11">
    <source>
        <dbReference type="Ensembl" id="ENSCABP00000014754.1"/>
    </source>
</evidence>
<feature type="domain" description="Ig-like" evidence="10">
    <location>
        <begin position="10"/>
        <end position="128"/>
    </location>
</feature>
<feature type="signal peptide" evidence="9">
    <location>
        <begin position="1"/>
        <end position="23"/>
    </location>
</feature>
<evidence type="ECO:0000256" key="6">
    <source>
        <dbReference type="ARBA" id="ARBA00023180"/>
    </source>
</evidence>
<keyword evidence="8" id="KW-1064">Adaptive immunity</keyword>
<evidence type="ECO:0000256" key="7">
    <source>
        <dbReference type="ARBA" id="ARBA00038651"/>
    </source>
</evidence>
<dbReference type="PANTHER" id="PTHR19339:SF5">
    <property type="entry name" value="IG-LIKE DOMAIN-CONTAINING PROTEIN"/>
    <property type="match status" value="1"/>
</dbReference>
<dbReference type="Gene3D" id="2.60.40.10">
    <property type="entry name" value="Immunoglobulins"/>
    <property type="match status" value="1"/>
</dbReference>
<protein>
    <recommendedName>
        <fullName evidence="10">Ig-like domain-containing protein</fullName>
    </recommendedName>
</protein>
<keyword evidence="5" id="KW-1015">Disulfide bond</keyword>
<comment type="subunit">
    <text evidence="7">Alpha-beta TR is a heterodimer composed of an alpha and beta chain; disulfide-linked. The alpha-beta TR is associated with the transmembrane signaling CD3 coreceptor proteins to form the TR-CD3 (TcR or TCR). The assembly of alpha-beta TR heterodimers with CD3 occurs in the endoplasmic reticulum where a single alpha-beta TR heterodimer associates with one CD3D-CD3E heterodimer, one CD3G-CD3E heterodimer and one CD247 homodimer forming a stable octameric structure. CD3D-CD3E and CD3G-CD3E heterodimers preferentially associate with TR alpha and TR beta chains, respectively. The association of the CD247 homodimer is the last step of TcR assembly in the endoplasmic reticulum and is required for transport to the cell surface.</text>
</comment>
<dbReference type="Proteomes" id="UP000694404">
    <property type="component" value="Unplaced"/>
</dbReference>
<evidence type="ECO:0000256" key="2">
    <source>
        <dbReference type="ARBA" id="ARBA00022475"/>
    </source>
</evidence>
<proteinExistence type="predicted"/>
<dbReference type="Ensembl" id="ENSCABT00000016165.1">
    <property type="protein sequence ID" value="ENSCABP00000014754.1"/>
    <property type="gene ID" value="ENSCABG00000011021.1"/>
</dbReference>
<evidence type="ECO:0000256" key="3">
    <source>
        <dbReference type="ARBA" id="ARBA00022729"/>
    </source>
</evidence>
<keyword evidence="8" id="KW-1279">T cell receptor</keyword>
<dbReference type="SUPFAM" id="SSF48726">
    <property type="entry name" value="Immunoglobulin"/>
    <property type="match status" value="1"/>
</dbReference>
<keyword evidence="8" id="KW-0391">Immunity</keyword>
<evidence type="ECO:0000259" key="10">
    <source>
        <dbReference type="PROSITE" id="PS50835"/>
    </source>
</evidence>
<dbReference type="InterPro" id="IPR013106">
    <property type="entry name" value="Ig_V-set"/>
</dbReference>
<dbReference type="AlphaFoldDB" id="A0A8C0IRU6"/>
<evidence type="ECO:0000256" key="4">
    <source>
        <dbReference type="ARBA" id="ARBA00023136"/>
    </source>
</evidence>
<dbReference type="SMART" id="SM00406">
    <property type="entry name" value="IGv"/>
    <property type="match status" value="1"/>
</dbReference>